<keyword evidence="2" id="KW-0238">DNA-binding</keyword>
<keyword evidence="4" id="KW-0539">Nucleus</keyword>
<accession>A0A835FEF2</accession>
<comment type="caution">
    <text evidence="6">The sequence shown here is derived from an EMBL/GenBank/DDBJ whole genome shotgun (WGS) entry which is preliminary data.</text>
</comment>
<feature type="domain" description="HTH myb-type" evidence="5">
    <location>
        <begin position="46"/>
        <end position="106"/>
    </location>
</feature>
<gene>
    <name evidence="6" type="ORF">HU200_012661</name>
</gene>
<evidence type="ECO:0000256" key="3">
    <source>
        <dbReference type="ARBA" id="ARBA00023163"/>
    </source>
</evidence>
<sequence>MKFLVADVSSATAPQSQPTPVLKAWLTSGEAVSPARRRRCRSRLSTDAKPRLKWTPELHERFVEAVHQLGGPDKATPKTIMRLMGIPGLTLYHLKSHLQEIRLGKNLQAQANTANAKMVCTCSDRNNTSMRRNGSPSSHLSIEAQINRSMHISETLQMQIEVQRRLLSN</sequence>
<dbReference type="FunFam" id="1.10.10.60:FF:000002">
    <property type="entry name" value="Myb family transcription factor"/>
    <property type="match status" value="1"/>
</dbReference>
<proteinExistence type="predicted"/>
<dbReference type="PANTHER" id="PTHR31499">
    <property type="entry name" value="MYB FAMILY TRANSCRIPTION FACTOR PHL11"/>
    <property type="match status" value="1"/>
</dbReference>
<evidence type="ECO:0000256" key="2">
    <source>
        <dbReference type="ARBA" id="ARBA00023125"/>
    </source>
</evidence>
<dbReference type="GO" id="GO:0003677">
    <property type="term" value="F:DNA binding"/>
    <property type="evidence" value="ECO:0007669"/>
    <property type="project" value="UniProtKB-KW"/>
</dbReference>
<keyword evidence="1" id="KW-0805">Transcription regulation</keyword>
<dbReference type="AlphaFoldDB" id="A0A835FEF2"/>
<dbReference type="InterPro" id="IPR006447">
    <property type="entry name" value="Myb_dom_plants"/>
</dbReference>
<dbReference type="SUPFAM" id="SSF46689">
    <property type="entry name" value="Homeodomain-like"/>
    <property type="match status" value="1"/>
</dbReference>
<evidence type="ECO:0000259" key="5">
    <source>
        <dbReference type="PROSITE" id="PS51294"/>
    </source>
</evidence>
<evidence type="ECO:0000256" key="1">
    <source>
        <dbReference type="ARBA" id="ARBA00023015"/>
    </source>
</evidence>
<name>A0A835FEF2_9POAL</name>
<dbReference type="OrthoDB" id="551907at2759"/>
<reference evidence="6" key="1">
    <citation type="submission" date="2020-07" db="EMBL/GenBank/DDBJ databases">
        <title>Genome sequence and genetic diversity analysis of an under-domesticated orphan crop, white fonio (Digitaria exilis).</title>
        <authorList>
            <person name="Bennetzen J.L."/>
            <person name="Chen S."/>
            <person name="Ma X."/>
            <person name="Wang X."/>
            <person name="Yssel A.E.J."/>
            <person name="Chaluvadi S.R."/>
            <person name="Johnson M."/>
            <person name="Gangashetty P."/>
            <person name="Hamidou F."/>
            <person name="Sanogo M.D."/>
            <person name="Zwaenepoel A."/>
            <person name="Wallace J."/>
            <person name="Van De Peer Y."/>
            <person name="Van Deynze A."/>
        </authorList>
    </citation>
    <scope>NUCLEOTIDE SEQUENCE</scope>
    <source>
        <tissue evidence="6">Leaves</tissue>
    </source>
</reference>
<dbReference type="NCBIfam" id="TIGR01557">
    <property type="entry name" value="myb_SHAQKYF"/>
    <property type="match status" value="1"/>
</dbReference>
<dbReference type="EMBL" id="JACEFO010001042">
    <property type="protein sequence ID" value="KAF8749332.1"/>
    <property type="molecule type" value="Genomic_DNA"/>
</dbReference>
<keyword evidence="3" id="KW-0804">Transcription</keyword>
<dbReference type="InterPro" id="IPR001005">
    <property type="entry name" value="SANT/Myb"/>
</dbReference>
<dbReference type="GO" id="GO:0003700">
    <property type="term" value="F:DNA-binding transcription factor activity"/>
    <property type="evidence" value="ECO:0007669"/>
    <property type="project" value="InterPro"/>
</dbReference>
<dbReference type="Pfam" id="PF00249">
    <property type="entry name" value="Myb_DNA-binding"/>
    <property type="match status" value="1"/>
</dbReference>
<protein>
    <recommendedName>
        <fullName evidence="5">HTH myb-type domain-containing protein</fullName>
    </recommendedName>
</protein>
<evidence type="ECO:0000256" key="4">
    <source>
        <dbReference type="ARBA" id="ARBA00023242"/>
    </source>
</evidence>
<dbReference type="InterPro" id="IPR046955">
    <property type="entry name" value="PHR1-like"/>
</dbReference>
<dbReference type="InterPro" id="IPR017930">
    <property type="entry name" value="Myb_dom"/>
</dbReference>
<evidence type="ECO:0000313" key="7">
    <source>
        <dbReference type="Proteomes" id="UP000636709"/>
    </source>
</evidence>
<dbReference type="Proteomes" id="UP000636709">
    <property type="component" value="Unassembled WGS sequence"/>
</dbReference>
<dbReference type="PANTHER" id="PTHR31499:SF2">
    <property type="entry name" value="MYB-RELATED PROTEIN 2"/>
    <property type="match status" value="1"/>
</dbReference>
<keyword evidence="7" id="KW-1185">Reference proteome</keyword>
<dbReference type="PROSITE" id="PS51294">
    <property type="entry name" value="HTH_MYB"/>
    <property type="match status" value="1"/>
</dbReference>
<organism evidence="6 7">
    <name type="scientific">Digitaria exilis</name>
    <dbReference type="NCBI Taxonomy" id="1010633"/>
    <lineage>
        <taxon>Eukaryota</taxon>
        <taxon>Viridiplantae</taxon>
        <taxon>Streptophyta</taxon>
        <taxon>Embryophyta</taxon>
        <taxon>Tracheophyta</taxon>
        <taxon>Spermatophyta</taxon>
        <taxon>Magnoliopsida</taxon>
        <taxon>Liliopsida</taxon>
        <taxon>Poales</taxon>
        <taxon>Poaceae</taxon>
        <taxon>PACMAD clade</taxon>
        <taxon>Panicoideae</taxon>
        <taxon>Panicodae</taxon>
        <taxon>Paniceae</taxon>
        <taxon>Anthephorinae</taxon>
        <taxon>Digitaria</taxon>
    </lineage>
</organism>
<dbReference type="Gene3D" id="1.10.10.60">
    <property type="entry name" value="Homeodomain-like"/>
    <property type="match status" value="1"/>
</dbReference>
<evidence type="ECO:0000313" key="6">
    <source>
        <dbReference type="EMBL" id="KAF8749332.1"/>
    </source>
</evidence>
<dbReference type="InterPro" id="IPR009057">
    <property type="entry name" value="Homeodomain-like_sf"/>
</dbReference>